<reference evidence="8" key="1">
    <citation type="submission" date="2022-03" db="EMBL/GenBank/DDBJ databases">
        <title>Proposal of a novel genus Dryocolo and two novel species.</title>
        <authorList>
            <person name="Maddock D.W."/>
            <person name="Brady C.L."/>
            <person name="Denman S."/>
            <person name="Arnold D."/>
        </authorList>
    </citation>
    <scope>NUCLEOTIDE SEQUENCE</scope>
    <source>
        <strain evidence="8">H6W4</strain>
    </source>
</reference>
<gene>
    <name evidence="8" type="primary">wzz(fepE)</name>
    <name evidence="8" type="ORF">MUA00_13300</name>
</gene>
<dbReference type="PANTHER" id="PTHR32309:SF13">
    <property type="entry name" value="FERRIC ENTEROBACTIN TRANSPORT PROTEIN FEPE"/>
    <property type="match status" value="1"/>
</dbReference>
<dbReference type="SUPFAM" id="SSF160355">
    <property type="entry name" value="Bacterial polysaccharide co-polymerase-like"/>
    <property type="match status" value="1"/>
</dbReference>
<feature type="domain" description="Polysaccharide chain length determinant N-terminal" evidence="7">
    <location>
        <begin position="25"/>
        <end position="123"/>
    </location>
</feature>
<dbReference type="GO" id="GO:0005886">
    <property type="term" value="C:plasma membrane"/>
    <property type="evidence" value="ECO:0007669"/>
    <property type="project" value="UniProtKB-SubCell"/>
</dbReference>
<proteinExistence type="predicted"/>
<organism evidence="8 9">
    <name type="scientific">Dryocola boscaweniae</name>
    <dbReference type="NCBI Taxonomy" id="2925397"/>
    <lineage>
        <taxon>Bacteria</taxon>
        <taxon>Pseudomonadati</taxon>
        <taxon>Pseudomonadota</taxon>
        <taxon>Gammaproteobacteria</taxon>
        <taxon>Enterobacterales</taxon>
        <taxon>Enterobacteriaceae</taxon>
        <taxon>Dryocola</taxon>
    </lineage>
</organism>
<dbReference type="Pfam" id="PF02706">
    <property type="entry name" value="Wzz"/>
    <property type="match status" value="1"/>
</dbReference>
<evidence type="ECO:0000256" key="6">
    <source>
        <dbReference type="SAM" id="Phobius"/>
    </source>
</evidence>
<protein>
    <submittedName>
        <fullName evidence="8">LPS O-antigen length regulator Wzz(FepE)</fullName>
    </submittedName>
</protein>
<evidence type="ECO:0000256" key="1">
    <source>
        <dbReference type="ARBA" id="ARBA00004651"/>
    </source>
</evidence>
<feature type="transmembrane region" description="Helical" evidence="6">
    <location>
        <begin position="339"/>
        <end position="362"/>
    </location>
</feature>
<dbReference type="GO" id="GO:0004713">
    <property type="term" value="F:protein tyrosine kinase activity"/>
    <property type="evidence" value="ECO:0007669"/>
    <property type="project" value="TreeGrafter"/>
</dbReference>
<evidence type="ECO:0000313" key="8">
    <source>
        <dbReference type="EMBL" id="MCT4702760.1"/>
    </source>
</evidence>
<comment type="subcellular location">
    <subcellularLocation>
        <location evidence="1">Cell membrane</location>
        <topology evidence="1">Multi-pass membrane protein</topology>
    </subcellularLocation>
</comment>
<name>A0A9X2W8I5_9ENTR</name>
<comment type="caution">
    <text evidence="8">The sequence shown here is derived from an EMBL/GenBank/DDBJ whole genome shotgun (WGS) entry which is preliminary data.</text>
</comment>
<dbReference type="InterPro" id="IPR050445">
    <property type="entry name" value="Bact_polysacc_biosynth/exp"/>
</dbReference>
<dbReference type="EMBL" id="JALHAP010000079">
    <property type="protein sequence ID" value="MCT4702760.1"/>
    <property type="molecule type" value="Genomic_DNA"/>
</dbReference>
<dbReference type="PANTHER" id="PTHR32309">
    <property type="entry name" value="TYROSINE-PROTEIN KINASE"/>
    <property type="match status" value="1"/>
</dbReference>
<accession>A0A9X2W8I5</accession>
<keyword evidence="3 6" id="KW-0812">Transmembrane</keyword>
<evidence type="ECO:0000256" key="4">
    <source>
        <dbReference type="ARBA" id="ARBA00022989"/>
    </source>
</evidence>
<keyword evidence="5 6" id="KW-0472">Membrane</keyword>
<dbReference type="Proteomes" id="UP001150641">
    <property type="component" value="Unassembled WGS sequence"/>
</dbReference>
<evidence type="ECO:0000256" key="2">
    <source>
        <dbReference type="ARBA" id="ARBA00022475"/>
    </source>
</evidence>
<keyword evidence="4 6" id="KW-1133">Transmembrane helix</keyword>
<evidence type="ECO:0000259" key="7">
    <source>
        <dbReference type="Pfam" id="PF02706"/>
    </source>
</evidence>
<dbReference type="Gene3D" id="1.10.287.210">
    <property type="match status" value="1"/>
</dbReference>
<dbReference type="NCBIfam" id="NF007699">
    <property type="entry name" value="PRK10381.1"/>
    <property type="match status" value="1"/>
</dbReference>
<dbReference type="RefSeq" id="WP_271123517.1">
    <property type="nucleotide sequence ID" value="NZ_JALHAN010000066.1"/>
</dbReference>
<dbReference type="AlphaFoldDB" id="A0A9X2W8I5"/>
<keyword evidence="9" id="KW-1185">Reference proteome</keyword>
<evidence type="ECO:0000313" key="9">
    <source>
        <dbReference type="Proteomes" id="UP001150641"/>
    </source>
</evidence>
<feature type="transmembrane region" description="Helical" evidence="6">
    <location>
        <begin position="43"/>
        <end position="61"/>
    </location>
</feature>
<evidence type="ECO:0000256" key="3">
    <source>
        <dbReference type="ARBA" id="ARBA00022692"/>
    </source>
</evidence>
<dbReference type="Gene3D" id="3.30.1890.10">
    <property type="entry name" value="FepE-like"/>
    <property type="match status" value="1"/>
</dbReference>
<sequence>MSSIEVKPSQLESASSYKMLSPAREEIDLLNLLATLFAARKQIVAITFVFILAGLAASFLLPQKWTSQAIITAPENEQMIELRRAMINMTVLGVGAKVEAGTIYNMFLKKFDSQTLREQFLAQSPYVQALLNNQEVDNSELHRAIISVSEKFKSLNNIDLKKTDNAPYSSWTLSFVAPDAGDAQQVLENYIQFITAEVKKDVLQDLKNAVELKIAFEKDKLQLDRTMLENQHNINVQRLGYSLQVANAAGIKKPVYSNGQAVKDDPDYSVALGADGLAEKLKIEQSIKDVAELNASMQNREHLLTQLATLNVGDVNFTPYKYQMQPSLPVKKDGPRRSLIIVLAAFLGLIVASGTVLMRHAIGSRMEMENPLEMEKII</sequence>
<dbReference type="InterPro" id="IPR003856">
    <property type="entry name" value="LPS_length_determ_N"/>
</dbReference>
<keyword evidence="2" id="KW-1003">Cell membrane</keyword>
<evidence type="ECO:0000256" key="5">
    <source>
        <dbReference type="ARBA" id="ARBA00023136"/>
    </source>
</evidence>